<keyword evidence="1" id="KW-1133">Transmembrane helix</keyword>
<evidence type="ECO:0000313" key="3">
    <source>
        <dbReference type="Proteomes" id="UP000503447"/>
    </source>
</evidence>
<proteinExistence type="predicted"/>
<organism evidence="2 3">
    <name type="scientific">Frigoriglobus tundricola</name>
    <dbReference type="NCBI Taxonomy" id="2774151"/>
    <lineage>
        <taxon>Bacteria</taxon>
        <taxon>Pseudomonadati</taxon>
        <taxon>Planctomycetota</taxon>
        <taxon>Planctomycetia</taxon>
        <taxon>Gemmatales</taxon>
        <taxon>Gemmataceae</taxon>
        <taxon>Frigoriglobus</taxon>
    </lineage>
</organism>
<dbReference type="EMBL" id="CP053452">
    <property type="protein sequence ID" value="QJW93433.1"/>
    <property type="molecule type" value="Genomic_DNA"/>
</dbReference>
<dbReference type="AlphaFoldDB" id="A0A6M5YJJ0"/>
<keyword evidence="1" id="KW-0472">Membrane</keyword>
<keyword evidence="3" id="KW-1185">Reference proteome</keyword>
<evidence type="ECO:0000313" key="2">
    <source>
        <dbReference type="EMBL" id="QJW93433.1"/>
    </source>
</evidence>
<evidence type="ECO:0000256" key="1">
    <source>
        <dbReference type="SAM" id="Phobius"/>
    </source>
</evidence>
<dbReference type="RefSeq" id="WP_171468846.1">
    <property type="nucleotide sequence ID" value="NZ_CP053452.2"/>
</dbReference>
<sequence>MPPVSAPQPFSVRRAVRIIDWRLVAAVGLPLWAFLIGVVVTHKARPSIAVAEDPLTAGPGDPPPTSAIVETIPAPREVVVRTEIVTVPVVVPFPTSGMPLGADTGGAADFKLPMSEVVSTDRCQTFDTKIRFHPGLPEAAEEAKGAKKMLLVLHISGNFDDPGFT</sequence>
<name>A0A6M5YJJ0_9BACT</name>
<feature type="transmembrane region" description="Helical" evidence="1">
    <location>
        <begin position="21"/>
        <end position="40"/>
    </location>
</feature>
<dbReference type="Proteomes" id="UP000503447">
    <property type="component" value="Chromosome"/>
</dbReference>
<accession>A0A6M5YJJ0</accession>
<dbReference type="KEGG" id="ftj:FTUN_0939"/>
<reference evidence="3" key="1">
    <citation type="submission" date="2020-05" db="EMBL/GenBank/DDBJ databases">
        <title>Frigoriglobus tundricola gen. nov., sp. nov., a psychrotolerant cellulolytic planctomycete of the family Gemmataceae with two divergent copies of 16S rRNA gene.</title>
        <authorList>
            <person name="Kulichevskaya I.S."/>
            <person name="Ivanova A.A."/>
            <person name="Naumoff D.G."/>
            <person name="Beletsky A.V."/>
            <person name="Rijpstra W.I.C."/>
            <person name="Sinninghe Damste J.S."/>
            <person name="Mardanov A.V."/>
            <person name="Ravin N.V."/>
            <person name="Dedysh S.N."/>
        </authorList>
    </citation>
    <scope>NUCLEOTIDE SEQUENCE [LARGE SCALE GENOMIC DNA]</scope>
    <source>
        <strain evidence="3">PL17</strain>
    </source>
</reference>
<keyword evidence="1" id="KW-0812">Transmembrane</keyword>
<protein>
    <submittedName>
        <fullName evidence="2">Uncharacterized protein</fullName>
    </submittedName>
</protein>
<gene>
    <name evidence="2" type="ORF">FTUN_0939</name>
</gene>